<proteinExistence type="predicted"/>
<dbReference type="EMBL" id="HAEC01007490">
    <property type="protein sequence ID" value="SBQ75628.1"/>
    <property type="molecule type" value="Transcribed_RNA"/>
</dbReference>
<accession>A0A1A8GWM4</accession>
<feature type="non-terminal residue" evidence="1">
    <location>
        <position position="57"/>
    </location>
</feature>
<organism evidence="1">
    <name type="scientific">Nothobranchius korthausae</name>
    <dbReference type="NCBI Taxonomy" id="1143690"/>
    <lineage>
        <taxon>Eukaryota</taxon>
        <taxon>Metazoa</taxon>
        <taxon>Chordata</taxon>
        <taxon>Craniata</taxon>
        <taxon>Vertebrata</taxon>
        <taxon>Euteleostomi</taxon>
        <taxon>Actinopterygii</taxon>
        <taxon>Neopterygii</taxon>
        <taxon>Teleostei</taxon>
        <taxon>Neoteleostei</taxon>
        <taxon>Acanthomorphata</taxon>
        <taxon>Ovalentaria</taxon>
        <taxon>Atherinomorphae</taxon>
        <taxon>Cyprinodontiformes</taxon>
        <taxon>Nothobranchiidae</taxon>
        <taxon>Nothobranchius</taxon>
    </lineage>
</organism>
<reference evidence="1" key="2">
    <citation type="submission" date="2016-06" db="EMBL/GenBank/DDBJ databases">
        <title>The genome of a short-lived fish provides insights into sex chromosome evolution and the genetic control of aging.</title>
        <authorList>
            <person name="Reichwald K."/>
            <person name="Felder M."/>
            <person name="Petzold A."/>
            <person name="Koch P."/>
            <person name="Groth M."/>
            <person name="Platzer M."/>
        </authorList>
    </citation>
    <scope>NUCLEOTIDE SEQUENCE</scope>
    <source>
        <tissue evidence="1">Brain</tissue>
    </source>
</reference>
<gene>
    <name evidence="1" type="primary">Nfu_g_1_023899</name>
</gene>
<name>A0A1A8GWM4_9TELE</name>
<protein>
    <submittedName>
        <fullName evidence="1">Uncharacterized protein</fullName>
    </submittedName>
</protein>
<dbReference type="AlphaFoldDB" id="A0A1A8GWM4"/>
<reference evidence="1" key="1">
    <citation type="submission" date="2016-05" db="EMBL/GenBank/DDBJ databases">
        <authorList>
            <person name="Lavstsen T."/>
            <person name="Jespersen J.S."/>
        </authorList>
    </citation>
    <scope>NUCLEOTIDE SEQUENCE</scope>
    <source>
        <tissue evidence="1">Brain</tissue>
    </source>
</reference>
<feature type="non-terminal residue" evidence="1">
    <location>
        <position position="1"/>
    </location>
</feature>
<evidence type="ECO:0000313" key="1">
    <source>
        <dbReference type="EMBL" id="SBQ75628.1"/>
    </source>
</evidence>
<sequence length="57" mass="6850">RELKVRVAQRQPQNITALEEKWAKIPATVCENSEDLQKAFDLYHCQQKVYRWTFIID</sequence>